<dbReference type="Proteomes" id="UP000007803">
    <property type="component" value="Chromosome"/>
</dbReference>
<dbReference type="GO" id="GO:0051453">
    <property type="term" value="P:regulation of intracellular pH"/>
    <property type="evidence" value="ECO:0007669"/>
    <property type="project" value="TreeGrafter"/>
</dbReference>
<feature type="transmembrane region" description="Helical" evidence="10">
    <location>
        <begin position="183"/>
        <end position="205"/>
    </location>
</feature>
<keyword evidence="9" id="KW-0739">Sodium transport</keyword>
<keyword evidence="3" id="KW-1003">Cell membrane</keyword>
<keyword evidence="2" id="KW-0813">Transport</keyword>
<dbReference type="STRING" id="563040.Saut_0494"/>
<dbReference type="GO" id="GO:0098719">
    <property type="term" value="P:sodium ion import across plasma membrane"/>
    <property type="evidence" value="ECO:0007669"/>
    <property type="project" value="TreeGrafter"/>
</dbReference>
<evidence type="ECO:0000313" key="12">
    <source>
        <dbReference type="EMBL" id="ADN08543.1"/>
    </source>
</evidence>
<feature type="transmembrane region" description="Helical" evidence="10">
    <location>
        <begin position="317"/>
        <end position="336"/>
    </location>
</feature>
<gene>
    <name evidence="12" type="ordered locus">Saut_0494</name>
</gene>
<dbReference type="AlphaFoldDB" id="E0UP79"/>
<dbReference type="GO" id="GO:0015385">
    <property type="term" value="F:sodium:proton antiporter activity"/>
    <property type="evidence" value="ECO:0007669"/>
    <property type="project" value="InterPro"/>
</dbReference>
<feature type="transmembrane region" description="Helical" evidence="10">
    <location>
        <begin position="155"/>
        <end position="171"/>
    </location>
</feature>
<comment type="subcellular location">
    <subcellularLocation>
        <location evidence="1">Cell membrane</location>
        <topology evidence="1">Multi-pass membrane protein</topology>
    </subcellularLocation>
</comment>
<name>E0UP79_SULAO</name>
<sequence>MLEVFSAILLIILVSKFLEDKTKVPFVLIVIILAYIADTFLDLSTLGNNFEEIIYLMLPIILIPDVLGLSRSELKENAGDIFYLAFVAVIVSIALAVGATFYVDTKYHFSLFELLIVFTPLMATDVISVSAIFAKFKLPQKLKLYAEGESLFNDITAMLIFFFIALPILHGDNLDFATLTQTTIYTVVISAVIGVVMGLVGYYSFKISQNSFEEFLSIYVMASMAFLVADKMQLSGILSVVISVLLFKFLFDKEGHYKKRNYNAIIKHLNTPSSLESSFRAYKKEAYYLGQFANAVIFIAIANVIDLDLLLKYKVEILYVFTLTTIIRYIVIVPLVKYRKLSLLWNNILTLSGMKGGLALIMIVSLSDNFVYKEMFLAVVLGVVILSIFFYTIVLMAYLYTNKDKLISDTAKEHHLEIKNVQDLLQKEQLSKAYNEMAFEDIVEKEIQRAQRYKYDFSLMAFQTDALTAHQIYKKLVRKSDYFGKINAQTYAILLTHNDVDNSLEFANKIKEHFTCIEHIAIAQYTTGDSVEMLFDKLYAALSDDKAVDVEI</sequence>
<feature type="transmembrane region" description="Helical" evidence="10">
    <location>
        <begin position="212"/>
        <end position="228"/>
    </location>
</feature>
<accession>E0UP79</accession>
<dbReference type="eggNOG" id="COG0025">
    <property type="taxonomic scope" value="Bacteria"/>
</dbReference>
<evidence type="ECO:0000256" key="1">
    <source>
        <dbReference type="ARBA" id="ARBA00004651"/>
    </source>
</evidence>
<dbReference type="GO" id="GO:0015386">
    <property type="term" value="F:potassium:proton antiporter activity"/>
    <property type="evidence" value="ECO:0007669"/>
    <property type="project" value="TreeGrafter"/>
</dbReference>
<evidence type="ECO:0000256" key="2">
    <source>
        <dbReference type="ARBA" id="ARBA00022448"/>
    </source>
</evidence>
<evidence type="ECO:0000256" key="3">
    <source>
        <dbReference type="ARBA" id="ARBA00022475"/>
    </source>
</evidence>
<protein>
    <submittedName>
        <fullName evidence="12">Sodium/proton antiporter, CPA1 family</fullName>
    </submittedName>
</protein>
<evidence type="ECO:0000256" key="10">
    <source>
        <dbReference type="SAM" id="Phobius"/>
    </source>
</evidence>
<evidence type="ECO:0000256" key="8">
    <source>
        <dbReference type="ARBA" id="ARBA00023136"/>
    </source>
</evidence>
<organism evidence="12 13">
    <name type="scientific">Sulfurimonas autotrophica (strain ATCC BAA-671 / DSM 16294 / JCM 11897 / OK10)</name>
    <dbReference type="NCBI Taxonomy" id="563040"/>
    <lineage>
        <taxon>Bacteria</taxon>
        <taxon>Pseudomonadati</taxon>
        <taxon>Campylobacterota</taxon>
        <taxon>Epsilonproteobacteria</taxon>
        <taxon>Campylobacterales</taxon>
        <taxon>Sulfurimonadaceae</taxon>
        <taxon>Sulfurimonas</taxon>
    </lineage>
</organism>
<dbReference type="EMBL" id="CP002205">
    <property type="protein sequence ID" value="ADN08543.1"/>
    <property type="molecule type" value="Genomic_DNA"/>
</dbReference>
<dbReference type="KEGG" id="sua:Saut_0494"/>
<evidence type="ECO:0000256" key="9">
    <source>
        <dbReference type="ARBA" id="ARBA00023201"/>
    </source>
</evidence>
<feature type="transmembrane region" description="Helical" evidence="10">
    <location>
        <begin position="286"/>
        <end position="305"/>
    </location>
</feature>
<keyword evidence="7" id="KW-0406">Ion transport</keyword>
<evidence type="ECO:0000313" key="13">
    <source>
        <dbReference type="Proteomes" id="UP000007803"/>
    </source>
</evidence>
<evidence type="ECO:0000259" key="11">
    <source>
        <dbReference type="Pfam" id="PF00999"/>
    </source>
</evidence>
<feature type="domain" description="Cation/H+ exchanger transmembrane" evidence="11">
    <location>
        <begin position="10"/>
        <end position="396"/>
    </location>
</feature>
<dbReference type="GO" id="GO:0005886">
    <property type="term" value="C:plasma membrane"/>
    <property type="evidence" value="ECO:0007669"/>
    <property type="project" value="UniProtKB-SubCell"/>
</dbReference>
<feature type="transmembrane region" description="Helical" evidence="10">
    <location>
        <begin position="376"/>
        <end position="400"/>
    </location>
</feature>
<feature type="transmembrane region" description="Helical" evidence="10">
    <location>
        <begin position="343"/>
        <end position="364"/>
    </location>
</feature>
<keyword evidence="13" id="KW-1185">Reference proteome</keyword>
<evidence type="ECO:0000256" key="5">
    <source>
        <dbReference type="ARBA" id="ARBA00022989"/>
    </source>
</evidence>
<dbReference type="SUPFAM" id="SSF55073">
    <property type="entry name" value="Nucleotide cyclase"/>
    <property type="match status" value="1"/>
</dbReference>
<keyword evidence="4 10" id="KW-0812">Transmembrane</keyword>
<feature type="transmembrane region" description="Helical" evidence="10">
    <location>
        <begin position="234"/>
        <end position="251"/>
    </location>
</feature>
<keyword evidence="6" id="KW-0915">Sodium</keyword>
<feature type="transmembrane region" description="Helical" evidence="10">
    <location>
        <begin position="81"/>
        <end position="103"/>
    </location>
</feature>
<feature type="transmembrane region" description="Helical" evidence="10">
    <location>
        <begin position="24"/>
        <end position="41"/>
    </location>
</feature>
<keyword evidence="8 10" id="KW-0472">Membrane</keyword>
<proteinExistence type="predicted"/>
<evidence type="ECO:0000256" key="6">
    <source>
        <dbReference type="ARBA" id="ARBA00023053"/>
    </source>
</evidence>
<dbReference type="InterPro" id="IPR029787">
    <property type="entry name" value="Nucleotide_cyclase"/>
</dbReference>
<evidence type="ECO:0000256" key="4">
    <source>
        <dbReference type="ARBA" id="ARBA00022692"/>
    </source>
</evidence>
<dbReference type="OrthoDB" id="9809206at2"/>
<dbReference type="RefSeq" id="WP_013326299.1">
    <property type="nucleotide sequence ID" value="NC_014506.1"/>
</dbReference>
<dbReference type="PANTHER" id="PTHR10110:SF86">
    <property type="entry name" value="SODIUM_HYDROGEN EXCHANGER 7"/>
    <property type="match status" value="1"/>
</dbReference>
<dbReference type="InterPro" id="IPR018422">
    <property type="entry name" value="Cation/H_exchanger_CPA1"/>
</dbReference>
<reference evidence="13" key="1">
    <citation type="journal article" date="2010" name="Stand. Genomic Sci.">
        <title>Complete genome sequence of Sulfurimonas autotrophica type strain (OK10).</title>
        <authorList>
            <person name="Sikorski J."/>
            <person name="Munk C."/>
            <person name="Lapidus A."/>
            <person name="Djao O."/>
            <person name="Lucas S."/>
            <person name="Glavina Del Rio T."/>
            <person name="Nolan M."/>
            <person name="Tice H."/>
            <person name="Han C."/>
            <person name="Cheng J."/>
            <person name="Tapia R."/>
            <person name="Goodwin L."/>
            <person name="Pitluck S."/>
            <person name="Liolios K."/>
            <person name="Ivanova N."/>
            <person name="Mavromatis K."/>
            <person name="Mikhailova N."/>
            <person name="Pati A."/>
            <person name="Sims D."/>
            <person name="Meincke L."/>
            <person name="Brettin T."/>
            <person name="Detter J."/>
            <person name="Chen A."/>
            <person name="Palaniappan K."/>
            <person name="Land M."/>
            <person name="Hauser L."/>
            <person name="Chang Y."/>
            <person name="Jeffries C."/>
            <person name="Rohde M."/>
            <person name="Lang E."/>
            <person name="Spring S."/>
            <person name="Goker M."/>
            <person name="Woyke T."/>
            <person name="Bristow J."/>
            <person name="Eisen J."/>
            <person name="Markowitz V."/>
            <person name="Hugenholtz P."/>
            <person name="Kyrpides N."/>
            <person name="Klenk H."/>
        </authorList>
    </citation>
    <scope>NUCLEOTIDE SEQUENCE [LARGE SCALE GENOMIC DNA]</scope>
    <source>
        <strain evidence="13">ATCC BAA-671 / DSM 16294 / JCM 11897 / OK10</strain>
    </source>
</reference>
<dbReference type="Pfam" id="PF00999">
    <property type="entry name" value="Na_H_Exchanger"/>
    <property type="match status" value="1"/>
</dbReference>
<evidence type="ECO:0000256" key="7">
    <source>
        <dbReference type="ARBA" id="ARBA00023065"/>
    </source>
</evidence>
<dbReference type="InterPro" id="IPR006153">
    <property type="entry name" value="Cation/H_exchanger_TM"/>
</dbReference>
<dbReference type="Gene3D" id="6.10.140.1330">
    <property type="match status" value="1"/>
</dbReference>
<dbReference type="PANTHER" id="PTHR10110">
    <property type="entry name" value="SODIUM/HYDROGEN EXCHANGER"/>
    <property type="match status" value="1"/>
</dbReference>
<feature type="transmembrane region" description="Helical" evidence="10">
    <location>
        <begin position="109"/>
        <end position="134"/>
    </location>
</feature>
<feature type="transmembrane region" description="Helical" evidence="10">
    <location>
        <begin position="53"/>
        <end position="69"/>
    </location>
</feature>
<keyword evidence="5 10" id="KW-1133">Transmembrane helix</keyword>
<dbReference type="HOGENOM" id="CLU_493411_0_0_7"/>